<evidence type="ECO:0000313" key="2">
    <source>
        <dbReference type="EMBL" id="TGL02607.1"/>
    </source>
</evidence>
<reference evidence="3" key="1">
    <citation type="journal article" date="2019" name="PLoS Negl. Trop. Dis.">
        <title>Revisiting the worldwide diversity of Leptospira species in the environment.</title>
        <authorList>
            <person name="Vincent A.T."/>
            <person name="Schiettekatte O."/>
            <person name="Bourhy P."/>
            <person name="Veyrier F.J."/>
            <person name="Picardeau M."/>
        </authorList>
    </citation>
    <scope>NUCLEOTIDE SEQUENCE [LARGE SCALE GENOMIC DNA]</scope>
    <source>
        <strain evidence="3">201800278</strain>
    </source>
</reference>
<organism evidence="2 3">
    <name type="scientific">Leptospira montravelensis</name>
    <dbReference type="NCBI Taxonomy" id="2484961"/>
    <lineage>
        <taxon>Bacteria</taxon>
        <taxon>Pseudomonadati</taxon>
        <taxon>Spirochaetota</taxon>
        <taxon>Spirochaetia</taxon>
        <taxon>Leptospirales</taxon>
        <taxon>Leptospiraceae</taxon>
        <taxon>Leptospira</taxon>
    </lineage>
</organism>
<feature type="signal peptide" evidence="1">
    <location>
        <begin position="1"/>
        <end position="21"/>
    </location>
</feature>
<proteinExistence type="predicted"/>
<keyword evidence="3" id="KW-1185">Reference proteome</keyword>
<evidence type="ECO:0000256" key="1">
    <source>
        <dbReference type="SAM" id="SignalP"/>
    </source>
</evidence>
<dbReference type="RefSeq" id="WP_135575094.1">
    <property type="nucleotide sequence ID" value="NZ_RQFN01000036.1"/>
</dbReference>
<feature type="chain" id="PRO_5046249458" description="DUF2059 domain-containing protein" evidence="1">
    <location>
        <begin position="22"/>
        <end position="239"/>
    </location>
</feature>
<dbReference type="Proteomes" id="UP000297465">
    <property type="component" value="Unassembled WGS sequence"/>
</dbReference>
<dbReference type="EMBL" id="RQFO01000013">
    <property type="protein sequence ID" value="TGL02607.1"/>
    <property type="molecule type" value="Genomic_DNA"/>
</dbReference>
<gene>
    <name evidence="2" type="ORF">EHQ31_09275</name>
</gene>
<name>A0ABY2LRA4_9LEPT</name>
<sequence length="239" mass="27612">MKLVKLILITAALTTNLNAQEAEFEKLEKITSMGNLENFITFYYTSPKPKLVPNAILFIRDKNLTSNSNLERHFVPFFGEVFKNNEENIPIWFESLSKLSDDDIYIFSQALLWSDSKYSKLTIENLLKKTKNKELINSINNISNEMKPINLLEADISSAEQLDMLWNSFFATGNEKFIEKILLTSEIANKPLNQIIISQTARWSIKANSKIHTKVRDFCNKNKKNYSENINLFLQSISE</sequence>
<evidence type="ECO:0008006" key="4">
    <source>
        <dbReference type="Google" id="ProtNLM"/>
    </source>
</evidence>
<keyword evidence="1" id="KW-0732">Signal</keyword>
<protein>
    <recommendedName>
        <fullName evidence="4">DUF2059 domain-containing protein</fullName>
    </recommendedName>
</protein>
<evidence type="ECO:0000313" key="3">
    <source>
        <dbReference type="Proteomes" id="UP000297465"/>
    </source>
</evidence>
<comment type="caution">
    <text evidence="2">The sequence shown here is derived from an EMBL/GenBank/DDBJ whole genome shotgun (WGS) entry which is preliminary data.</text>
</comment>
<accession>A0ABY2LRA4</accession>